<dbReference type="Proteomes" id="UP000183018">
    <property type="component" value="Unassembled WGS sequence"/>
</dbReference>
<dbReference type="SUPFAM" id="SSF52402">
    <property type="entry name" value="Adenine nucleotide alpha hydrolases-like"/>
    <property type="match status" value="1"/>
</dbReference>
<dbReference type="InterPro" id="IPR002500">
    <property type="entry name" value="PAPS_reduct_dom"/>
</dbReference>
<sequence length="253" mass="28768">MSLRCVVPISGGKDSQACLKMAREHFEPHEILGLFCDTQYEHPITYAHVAWMGEYYGVDIVTACEGDVLGKCRKYGRFPSGIARFCTDELKIGPTKRFLKTKAEELGHGFEVWYGMRQQESTERAKRYDGKLPDHLYAPHEVMPSKYPQYLAKAGVVFRLCVVDWSDQEAIDYCGWENLNPLYHAGFPRVGCFPCQAGGDKWKKKAFEFDDFGRFQLIRTRQVAGEIGKPIFRTKGLAHMNDDEGPGCLLCSM</sequence>
<dbReference type="InterPro" id="IPR014729">
    <property type="entry name" value="Rossmann-like_a/b/a_fold"/>
</dbReference>
<dbReference type="Pfam" id="PF01507">
    <property type="entry name" value="PAPS_reduct"/>
    <property type="match status" value="1"/>
</dbReference>
<evidence type="ECO:0000313" key="2">
    <source>
        <dbReference type="EMBL" id="SFJ13451.1"/>
    </source>
</evidence>
<dbReference type="STRING" id="289370.SAMN05216602_4052"/>
<gene>
    <name evidence="2" type="ORF">SAMN05216602_4052</name>
</gene>
<feature type="domain" description="Phosphoadenosine phosphosulphate reductase" evidence="1">
    <location>
        <begin position="5"/>
        <end position="196"/>
    </location>
</feature>
<name>A0A1I3NW36_9GAMM</name>
<evidence type="ECO:0000313" key="3">
    <source>
        <dbReference type="Proteomes" id="UP000183018"/>
    </source>
</evidence>
<dbReference type="AlphaFoldDB" id="A0A1I3NW36"/>
<dbReference type="RefSeq" id="WP_074888330.1">
    <property type="nucleotide sequence ID" value="NZ_FORC01000004.1"/>
</dbReference>
<dbReference type="GO" id="GO:0003824">
    <property type="term" value="F:catalytic activity"/>
    <property type="evidence" value="ECO:0007669"/>
    <property type="project" value="InterPro"/>
</dbReference>
<dbReference type="PANTHER" id="PTHR43196">
    <property type="entry name" value="SULFATE ADENYLYLTRANSFERASE SUBUNIT 2"/>
    <property type="match status" value="1"/>
</dbReference>
<keyword evidence="3" id="KW-1185">Reference proteome</keyword>
<dbReference type="Gene3D" id="3.40.50.620">
    <property type="entry name" value="HUPs"/>
    <property type="match status" value="1"/>
</dbReference>
<accession>A0A1I3NW36</accession>
<evidence type="ECO:0000259" key="1">
    <source>
        <dbReference type="Pfam" id="PF01507"/>
    </source>
</evidence>
<dbReference type="InterPro" id="IPR050128">
    <property type="entry name" value="Sulfate_adenylyltrnsfr_sub2"/>
</dbReference>
<organism evidence="2 3">
    <name type="scientific">Phytopseudomonas argentinensis</name>
    <dbReference type="NCBI Taxonomy" id="289370"/>
    <lineage>
        <taxon>Bacteria</taxon>
        <taxon>Pseudomonadati</taxon>
        <taxon>Pseudomonadota</taxon>
        <taxon>Gammaproteobacteria</taxon>
        <taxon>Pseudomonadales</taxon>
        <taxon>Pseudomonadaceae</taxon>
        <taxon>Phytopseudomonas</taxon>
    </lineage>
</organism>
<proteinExistence type="predicted"/>
<dbReference type="EMBL" id="FORC01000004">
    <property type="protein sequence ID" value="SFJ13451.1"/>
    <property type="molecule type" value="Genomic_DNA"/>
</dbReference>
<reference evidence="3" key="1">
    <citation type="submission" date="2016-10" db="EMBL/GenBank/DDBJ databases">
        <authorList>
            <person name="Varghese N."/>
            <person name="Submissions S."/>
        </authorList>
    </citation>
    <scope>NUCLEOTIDE SEQUENCE [LARGE SCALE GENOMIC DNA]</scope>
    <source>
        <strain evidence="3">LMG 22563</strain>
    </source>
</reference>
<dbReference type="OrthoDB" id="9794018at2"/>
<protein>
    <submittedName>
        <fullName evidence="2">Phosphoadenosine phosphosulfate reductase family protein</fullName>
    </submittedName>
</protein>
<dbReference type="PANTHER" id="PTHR43196:SF2">
    <property type="entry name" value="PHOSPHOADENOSINE PHOSPHOSULFATE REDUCTASE"/>
    <property type="match status" value="1"/>
</dbReference>